<evidence type="ECO:0000256" key="4">
    <source>
        <dbReference type="ARBA" id="ARBA00023136"/>
    </source>
</evidence>
<reference evidence="7 8" key="1">
    <citation type="submission" date="2020-08" db="EMBL/GenBank/DDBJ databases">
        <title>The isolate Caproiciproducens sp. 7D4C2 produces n-caproate at mildly acidic conditions from hexoses: genome and rBOX comparison with related strains and chain-elongating bacteria.</title>
        <authorList>
            <person name="Esquivel-Elizondo S."/>
            <person name="Bagci C."/>
            <person name="Temovska M."/>
            <person name="Jeon B.S."/>
            <person name="Bessarab I."/>
            <person name="Williams R.B.H."/>
            <person name="Huson D.H."/>
            <person name="Angenent L.T."/>
        </authorList>
    </citation>
    <scope>NUCLEOTIDE SEQUENCE [LARGE SCALE GENOMIC DNA]</scope>
    <source>
        <strain evidence="7 8">7D4C2</strain>
    </source>
</reference>
<feature type="transmembrane region" description="Helical" evidence="5">
    <location>
        <begin position="71"/>
        <end position="90"/>
    </location>
</feature>
<dbReference type="Pfam" id="PF04932">
    <property type="entry name" value="Wzy_C"/>
    <property type="match status" value="1"/>
</dbReference>
<keyword evidence="2 5" id="KW-0812">Transmembrane</keyword>
<dbReference type="Proteomes" id="UP000515909">
    <property type="component" value="Chromosome"/>
</dbReference>
<dbReference type="RefSeq" id="WP_187035947.1">
    <property type="nucleotide sequence ID" value="NZ_CP060286.1"/>
</dbReference>
<feature type="transmembrane region" description="Helical" evidence="5">
    <location>
        <begin position="188"/>
        <end position="217"/>
    </location>
</feature>
<feature type="transmembrane region" description="Helical" evidence="5">
    <location>
        <begin position="229"/>
        <end position="247"/>
    </location>
</feature>
<organism evidence="7 8">
    <name type="scientific">Caproicibacter fermentans</name>
    <dbReference type="NCBI Taxonomy" id="2576756"/>
    <lineage>
        <taxon>Bacteria</taxon>
        <taxon>Bacillati</taxon>
        <taxon>Bacillota</taxon>
        <taxon>Clostridia</taxon>
        <taxon>Eubacteriales</taxon>
        <taxon>Acutalibacteraceae</taxon>
        <taxon>Caproicibacter</taxon>
    </lineage>
</organism>
<keyword evidence="4 5" id="KW-0472">Membrane</keyword>
<evidence type="ECO:0000256" key="2">
    <source>
        <dbReference type="ARBA" id="ARBA00022692"/>
    </source>
</evidence>
<dbReference type="EMBL" id="CP060286">
    <property type="protein sequence ID" value="QNK40707.1"/>
    <property type="molecule type" value="Genomic_DNA"/>
</dbReference>
<dbReference type="PANTHER" id="PTHR37422">
    <property type="entry name" value="TEICHURONIC ACID BIOSYNTHESIS PROTEIN TUAE"/>
    <property type="match status" value="1"/>
</dbReference>
<evidence type="ECO:0000313" key="8">
    <source>
        <dbReference type="Proteomes" id="UP000515909"/>
    </source>
</evidence>
<dbReference type="AlphaFoldDB" id="A0A7G8TAR6"/>
<keyword evidence="7" id="KW-0436">Ligase</keyword>
<dbReference type="GO" id="GO:0016020">
    <property type="term" value="C:membrane"/>
    <property type="evidence" value="ECO:0007669"/>
    <property type="project" value="UniProtKB-SubCell"/>
</dbReference>
<proteinExistence type="predicted"/>
<feature type="transmembrane region" description="Helical" evidence="5">
    <location>
        <begin position="124"/>
        <end position="142"/>
    </location>
</feature>
<dbReference type="InterPro" id="IPR051533">
    <property type="entry name" value="WaaL-like"/>
</dbReference>
<feature type="transmembrane region" description="Helical" evidence="5">
    <location>
        <begin position="307"/>
        <end position="328"/>
    </location>
</feature>
<protein>
    <submittedName>
        <fullName evidence="7">O-antigen ligase family protein</fullName>
    </submittedName>
</protein>
<evidence type="ECO:0000259" key="6">
    <source>
        <dbReference type="Pfam" id="PF04932"/>
    </source>
</evidence>
<gene>
    <name evidence="7" type="ORF">HCR03_19205</name>
</gene>
<name>A0A7G8TAR6_9FIRM</name>
<evidence type="ECO:0000256" key="1">
    <source>
        <dbReference type="ARBA" id="ARBA00004141"/>
    </source>
</evidence>
<evidence type="ECO:0000256" key="5">
    <source>
        <dbReference type="SAM" id="Phobius"/>
    </source>
</evidence>
<feature type="transmembrane region" description="Helical" evidence="5">
    <location>
        <begin position="162"/>
        <end position="181"/>
    </location>
</feature>
<dbReference type="PANTHER" id="PTHR37422:SF20">
    <property type="entry name" value="O-ANTIGEN POLYMERASE"/>
    <property type="match status" value="1"/>
</dbReference>
<comment type="subcellular location">
    <subcellularLocation>
        <location evidence="1">Membrane</location>
        <topology evidence="1">Multi-pass membrane protein</topology>
    </subcellularLocation>
</comment>
<keyword evidence="3 5" id="KW-1133">Transmembrane helix</keyword>
<feature type="transmembrane region" description="Helical" evidence="5">
    <location>
        <begin position="31"/>
        <end position="59"/>
    </location>
</feature>
<sequence length="415" mass="46382">MTAIIQAVKESIRFDFFQRVQLICADFDRSLVLLLAASIFAPFYFSMIIVVGIALMTMVNCKKRVRAFEAPYTKFLFLFLIITFFVAAIYDNYIGMAYSILIYAVVSCALYIRSIMTRSIFNQAMDLICVGSIISLFVALYQKASSFASAPDYRPVSVFTNTNYYGMIIEFVVLIALYRIYTNSELSAFYFAVIGLNFIGLYLTASFSSFTAMFSAVTLMLLLKKKNKVAMIFILSVGILVALLTVFPQLIPRGAEAIDHTFSQRLSIWTASVKGIEQHPFFGRGAMAYQMIYQQFSGYKTYHCHNIILDILLNFGVTGLAAIGIYVGVQAKLLLLRFRNHIFMDMNILMTAAAAAVFVHGLTDVTILWIQTGALFALIYSSTGIGSDYIDKNVRAPSLLPDYSGDPVAALYLKN</sequence>
<accession>A0A7G8TAR6</accession>
<feature type="transmembrane region" description="Helical" evidence="5">
    <location>
        <begin position="96"/>
        <end position="112"/>
    </location>
</feature>
<dbReference type="KEGG" id="cfem:HCR03_19205"/>
<dbReference type="InterPro" id="IPR007016">
    <property type="entry name" value="O-antigen_ligase-rel_domated"/>
</dbReference>
<feature type="domain" description="O-antigen ligase-related" evidence="6">
    <location>
        <begin position="194"/>
        <end position="323"/>
    </location>
</feature>
<evidence type="ECO:0000313" key="7">
    <source>
        <dbReference type="EMBL" id="QNK40707.1"/>
    </source>
</evidence>
<feature type="transmembrane region" description="Helical" evidence="5">
    <location>
        <begin position="348"/>
        <end position="370"/>
    </location>
</feature>
<dbReference type="GO" id="GO:0016874">
    <property type="term" value="F:ligase activity"/>
    <property type="evidence" value="ECO:0007669"/>
    <property type="project" value="UniProtKB-KW"/>
</dbReference>
<evidence type="ECO:0000256" key="3">
    <source>
        <dbReference type="ARBA" id="ARBA00022989"/>
    </source>
</evidence>